<dbReference type="AlphaFoldDB" id="A0A1H8AZZ5"/>
<dbReference type="EMBL" id="FOBW01000005">
    <property type="protein sequence ID" value="SEM75117.1"/>
    <property type="molecule type" value="Genomic_DNA"/>
</dbReference>
<organism evidence="2 3">
    <name type="scientific">Mesobacillus persicus</name>
    <dbReference type="NCBI Taxonomy" id="930146"/>
    <lineage>
        <taxon>Bacteria</taxon>
        <taxon>Bacillati</taxon>
        <taxon>Bacillota</taxon>
        <taxon>Bacilli</taxon>
        <taxon>Bacillales</taxon>
        <taxon>Bacillaceae</taxon>
        <taxon>Mesobacillus</taxon>
    </lineage>
</organism>
<proteinExistence type="predicted"/>
<dbReference type="RefSeq" id="WP_090744027.1">
    <property type="nucleotide sequence ID" value="NZ_FOBW01000005.1"/>
</dbReference>
<protein>
    <submittedName>
        <fullName evidence="2">Uncharacterized protein</fullName>
    </submittedName>
</protein>
<keyword evidence="1" id="KW-0812">Transmembrane</keyword>
<keyword evidence="1" id="KW-1133">Transmembrane helix</keyword>
<gene>
    <name evidence="2" type="ORF">SAMN05192533_105189</name>
</gene>
<accession>A0A1H8AZZ5</accession>
<feature type="transmembrane region" description="Helical" evidence="1">
    <location>
        <begin position="62"/>
        <end position="80"/>
    </location>
</feature>
<reference evidence="3" key="1">
    <citation type="submission" date="2016-10" db="EMBL/GenBank/DDBJ databases">
        <authorList>
            <person name="Varghese N."/>
            <person name="Submissions S."/>
        </authorList>
    </citation>
    <scope>NUCLEOTIDE SEQUENCE [LARGE SCALE GENOMIC DNA]</scope>
    <source>
        <strain evidence="3">B48,IBRC-M 10115,DSM 25386,CECT 8001</strain>
    </source>
</reference>
<feature type="transmembrane region" description="Helical" evidence="1">
    <location>
        <begin position="36"/>
        <end position="56"/>
    </location>
</feature>
<evidence type="ECO:0000313" key="2">
    <source>
        <dbReference type="EMBL" id="SEM75117.1"/>
    </source>
</evidence>
<feature type="transmembrane region" description="Helical" evidence="1">
    <location>
        <begin position="6"/>
        <end position="29"/>
    </location>
</feature>
<name>A0A1H8AZZ5_9BACI</name>
<keyword evidence="1" id="KW-0472">Membrane</keyword>
<dbReference type="Proteomes" id="UP000198553">
    <property type="component" value="Unassembled WGS sequence"/>
</dbReference>
<sequence length="91" mass="10177">MGAFVIDGFIWQLIIVPIITIVPALIVYFKTKKWWLAPLVTLVLTMITDIIFSALYHSSVSLSSWCIALPITVTAIVWLIKGIKFGFASNH</sequence>
<evidence type="ECO:0000313" key="3">
    <source>
        <dbReference type="Proteomes" id="UP000198553"/>
    </source>
</evidence>
<evidence type="ECO:0000256" key="1">
    <source>
        <dbReference type="SAM" id="Phobius"/>
    </source>
</evidence>
<dbReference type="OrthoDB" id="2355809at2"/>
<keyword evidence="3" id="KW-1185">Reference proteome</keyword>